<dbReference type="Gene3D" id="3.40.630.40">
    <property type="entry name" value="Zn-dependent exopeptidases"/>
    <property type="match status" value="1"/>
</dbReference>
<name>G8M0M3_ACECE</name>
<dbReference type="Pfam" id="PF01520">
    <property type="entry name" value="Amidase_3"/>
    <property type="match status" value="1"/>
</dbReference>
<dbReference type="CDD" id="cd02696">
    <property type="entry name" value="MurNAc-LAA"/>
    <property type="match status" value="1"/>
</dbReference>
<dbReference type="AlphaFoldDB" id="G8M0M3"/>
<gene>
    <name evidence="4" type="ordered locus">Clocl_2534</name>
</gene>
<dbReference type="SMART" id="SM00646">
    <property type="entry name" value="Ami_3"/>
    <property type="match status" value="1"/>
</dbReference>
<keyword evidence="5" id="KW-1185">Reference proteome</keyword>
<dbReference type="GO" id="GO:0008745">
    <property type="term" value="F:N-acetylmuramoyl-L-alanine amidase activity"/>
    <property type="evidence" value="ECO:0007669"/>
    <property type="project" value="InterPro"/>
</dbReference>
<organism evidence="4 5">
    <name type="scientific">Acetivibrio clariflavus (strain DSM 19732 / NBRC 101661 / EBR45)</name>
    <name type="common">Clostridium clariflavum</name>
    <dbReference type="NCBI Taxonomy" id="720554"/>
    <lineage>
        <taxon>Bacteria</taxon>
        <taxon>Bacillati</taxon>
        <taxon>Bacillota</taxon>
        <taxon>Clostridia</taxon>
        <taxon>Eubacteriales</taxon>
        <taxon>Oscillospiraceae</taxon>
        <taxon>Acetivibrio</taxon>
    </lineage>
</organism>
<evidence type="ECO:0000313" key="4">
    <source>
        <dbReference type="EMBL" id="AEV69104.1"/>
    </source>
</evidence>
<keyword evidence="2" id="KW-1133">Transmembrane helix</keyword>
<feature type="transmembrane region" description="Helical" evidence="2">
    <location>
        <begin position="26"/>
        <end position="45"/>
    </location>
</feature>
<reference evidence="5" key="1">
    <citation type="submission" date="2011-12" db="EMBL/GenBank/DDBJ databases">
        <title>Complete sequence of Clostridium clariflavum DSM 19732.</title>
        <authorList>
            <consortium name="US DOE Joint Genome Institute"/>
            <person name="Lucas S."/>
            <person name="Han J."/>
            <person name="Lapidus A."/>
            <person name="Cheng J.-F."/>
            <person name="Goodwin L."/>
            <person name="Pitluck S."/>
            <person name="Peters L."/>
            <person name="Teshima H."/>
            <person name="Detter J.C."/>
            <person name="Han C."/>
            <person name="Tapia R."/>
            <person name="Land M."/>
            <person name="Hauser L."/>
            <person name="Kyrpides N."/>
            <person name="Ivanova N."/>
            <person name="Pagani I."/>
            <person name="Kitzmiller T."/>
            <person name="Lynd L."/>
            <person name="Izquierdo J."/>
            <person name="Woyke T."/>
        </authorList>
    </citation>
    <scope>NUCLEOTIDE SEQUENCE [LARGE SCALE GENOMIC DNA]</scope>
    <source>
        <strain evidence="5">DSM 19732 / NBRC 101661 / EBR45</strain>
    </source>
</reference>
<dbReference type="RefSeq" id="WP_014255669.1">
    <property type="nucleotide sequence ID" value="NC_016627.1"/>
</dbReference>
<keyword evidence="2" id="KW-0812">Transmembrane</keyword>
<keyword evidence="1" id="KW-0378">Hydrolase</keyword>
<dbReference type="EMBL" id="CP003065">
    <property type="protein sequence ID" value="AEV69104.1"/>
    <property type="molecule type" value="Genomic_DNA"/>
</dbReference>
<evidence type="ECO:0000313" key="5">
    <source>
        <dbReference type="Proteomes" id="UP000005435"/>
    </source>
</evidence>
<evidence type="ECO:0000256" key="2">
    <source>
        <dbReference type="SAM" id="Phobius"/>
    </source>
</evidence>
<protein>
    <submittedName>
        <fullName evidence="4">N-acetylmuramoyl-L-alanine amidase</fullName>
    </submittedName>
</protein>
<accession>G8M0M3</accession>
<keyword evidence="2" id="KW-0472">Membrane</keyword>
<dbReference type="SUPFAM" id="SSF53187">
    <property type="entry name" value="Zn-dependent exopeptidases"/>
    <property type="match status" value="1"/>
</dbReference>
<reference evidence="4 5" key="2">
    <citation type="journal article" date="2012" name="Stand. Genomic Sci.">
        <title>Complete Genome Sequence of Clostridium clariflavum DSM 19732.</title>
        <authorList>
            <person name="Izquierdo J.A."/>
            <person name="Goodwin L."/>
            <person name="Davenport K.W."/>
            <person name="Teshima H."/>
            <person name="Bruce D."/>
            <person name="Detter C."/>
            <person name="Tapia R."/>
            <person name="Han S."/>
            <person name="Land M."/>
            <person name="Hauser L."/>
            <person name="Jeffries C.D."/>
            <person name="Han J."/>
            <person name="Pitluck S."/>
            <person name="Nolan M."/>
            <person name="Chen A."/>
            <person name="Huntemann M."/>
            <person name="Mavromatis K."/>
            <person name="Mikhailova N."/>
            <person name="Liolios K."/>
            <person name="Woyke T."/>
            <person name="Lynd L.R."/>
        </authorList>
    </citation>
    <scope>NUCLEOTIDE SEQUENCE [LARGE SCALE GENOMIC DNA]</scope>
    <source>
        <strain evidence="5">DSM 19732 / NBRC 101661 / EBR45</strain>
    </source>
</reference>
<dbReference type="HOGENOM" id="CLU_014322_7_3_9"/>
<dbReference type="GO" id="GO:0030288">
    <property type="term" value="C:outer membrane-bounded periplasmic space"/>
    <property type="evidence" value="ECO:0007669"/>
    <property type="project" value="TreeGrafter"/>
</dbReference>
<feature type="domain" description="MurNAc-LAA" evidence="3">
    <location>
        <begin position="147"/>
        <end position="265"/>
    </location>
</feature>
<dbReference type="STRING" id="720554.Clocl_2534"/>
<dbReference type="OrthoDB" id="9772024at2"/>
<evidence type="ECO:0000259" key="3">
    <source>
        <dbReference type="SMART" id="SM00646"/>
    </source>
</evidence>
<dbReference type="InterPro" id="IPR002508">
    <property type="entry name" value="MurNAc-LAA_cat"/>
</dbReference>
<dbReference type="GO" id="GO:0009253">
    <property type="term" value="P:peptidoglycan catabolic process"/>
    <property type="evidence" value="ECO:0007669"/>
    <property type="project" value="InterPro"/>
</dbReference>
<dbReference type="PANTHER" id="PTHR30404:SF0">
    <property type="entry name" value="N-ACETYLMURAMOYL-L-ALANINE AMIDASE AMIC"/>
    <property type="match status" value="1"/>
</dbReference>
<proteinExistence type="predicted"/>
<dbReference type="eggNOG" id="COG0860">
    <property type="taxonomic scope" value="Bacteria"/>
</dbReference>
<evidence type="ECO:0000256" key="1">
    <source>
        <dbReference type="ARBA" id="ARBA00022801"/>
    </source>
</evidence>
<sequence length="285" mass="32167" precursor="true">MDNVINNIQIFVKKIYSSYTKLPMKIRFVLILLFFMMLFVASVSLKNSIKDQEDINNKPGIVENNREKVRDSSNIGNKNTIPVPKEVKIVIDPGHGGEDWGAIKGDLFEKDLNLDISLKLGKILEEKNINVIYTRQKDIDVSLDERVNIANNNDATLFISVHNNYMPNDAAYRGTETLYCVPVNPEENKMDGQKLAAIVQKKLVSTLKTVDNGTIHRPNLVVLRKTNMPAVIAEIAYMSNSSDREKLLDEGFRQKAAEALAEAVMEALDLMNAKKNEKGEWIIMD</sequence>
<dbReference type="Proteomes" id="UP000005435">
    <property type="component" value="Chromosome"/>
</dbReference>
<dbReference type="PANTHER" id="PTHR30404">
    <property type="entry name" value="N-ACETYLMURAMOYL-L-ALANINE AMIDASE"/>
    <property type="match status" value="1"/>
</dbReference>
<dbReference type="KEGG" id="ccl:Clocl_2534"/>
<dbReference type="InterPro" id="IPR050695">
    <property type="entry name" value="N-acetylmuramoyl_amidase_3"/>
</dbReference>